<dbReference type="PANTHER" id="PTHR15976:SF16">
    <property type="entry name" value="ASTEROID DOMAIN-CONTAINING PROTEIN"/>
    <property type="match status" value="1"/>
</dbReference>
<keyword evidence="3" id="KW-1185">Reference proteome</keyword>
<dbReference type="SUPFAM" id="SSF88723">
    <property type="entry name" value="PIN domain-like"/>
    <property type="match status" value="1"/>
</dbReference>
<dbReference type="GeneID" id="109410481"/>
<evidence type="ECO:0000313" key="3">
    <source>
        <dbReference type="Proteomes" id="UP000069940"/>
    </source>
</evidence>
<comment type="similarity">
    <text evidence="1">Belongs to the constitutive coactivator of PPAR-gamma family.</text>
</comment>
<dbReference type="Gene3D" id="3.40.50.1010">
    <property type="entry name" value="5'-nuclease"/>
    <property type="match status" value="1"/>
</dbReference>
<evidence type="ECO:0000256" key="1">
    <source>
        <dbReference type="ARBA" id="ARBA00009495"/>
    </source>
</evidence>
<reference evidence="2" key="2">
    <citation type="submission" date="2025-05" db="UniProtKB">
        <authorList>
            <consortium name="EnsemblMetazoa"/>
        </authorList>
    </citation>
    <scope>IDENTIFICATION</scope>
    <source>
        <strain evidence="2">Foshan</strain>
    </source>
</reference>
<dbReference type="InterPro" id="IPR026784">
    <property type="entry name" value="Coact_PPARg"/>
</dbReference>
<protein>
    <submittedName>
        <fullName evidence="2">Constitutive coactivator of peroxisome proliferator-activated receptor gamma</fullName>
    </submittedName>
</protein>
<sequence length="583" mass="67363">MGVRHLDTYIRETVPGGFIRINIEDEIRKYFEKAGKTNPKPPIIVIDLITLYTPLSKYDRKGLYFGGRFNLAYTVIDEFFGKLKGLGAKLVFFYDGPVPESKNETWCARQDRRYEEMLPLISAVDMGFDLTTLMNYSPPLNFRYALKFIAKKYGELKVTMTHECDQELAAHVTKVNALAIISNDSDFLIYEGSWKYWSSREIQLPTLVTMEYNRAALVRHLDLSFQQMPLLATLSGNDIMPFDVVKLLHYQLGYGDKFSKLARYIKGLGNGPLNEAAIRNILSAFTNSSTWFKQFQQSLDTYSVNINPQDGSTTGDLVQEALSKQESAFMYLLWLEKRLDVSIGLVDMRRTDFGQDYGQLQISLIVHMAGIILFHRKPRQPTQCSIIIKTTHHEPHQAHSYPVVYPRGIETPTLLDLLSKDPVVLEDLQTVKYQLLAWIASDTLNPDELREVPPQLRITVFSVYYLLDQKVLELFEADLLLQVAYDVAFETYDPKAVDYPRKIASRPFRLVFLYQTIYGLATKAYRLVGLDDENFRDDPPFDGVLFHKRYDDWSKGQCELENIEEWRIYKELVSQSLKLEKKR</sequence>
<name>A0ABM1Y8H8_AEDAL</name>
<proteinExistence type="inferred from homology"/>
<dbReference type="EnsemblMetazoa" id="AALFPA23_006772.R8897">
    <property type="protein sequence ID" value="AALFPA23_006772.P8897"/>
    <property type="gene ID" value="AALFPA23_006772"/>
</dbReference>
<dbReference type="InterPro" id="IPR029060">
    <property type="entry name" value="PIN-like_dom_sf"/>
</dbReference>
<dbReference type="Proteomes" id="UP000069940">
    <property type="component" value="Unassembled WGS sequence"/>
</dbReference>
<reference evidence="3" key="1">
    <citation type="journal article" date="2015" name="Proc. Natl. Acad. Sci. U.S.A.">
        <title>Genome sequence of the Asian Tiger mosquito, Aedes albopictus, reveals insights into its biology, genetics, and evolution.</title>
        <authorList>
            <person name="Chen X.G."/>
            <person name="Jiang X."/>
            <person name="Gu J."/>
            <person name="Xu M."/>
            <person name="Wu Y."/>
            <person name="Deng Y."/>
            <person name="Zhang C."/>
            <person name="Bonizzoni M."/>
            <person name="Dermauw W."/>
            <person name="Vontas J."/>
            <person name="Armbruster P."/>
            <person name="Huang X."/>
            <person name="Yang Y."/>
            <person name="Zhang H."/>
            <person name="He W."/>
            <person name="Peng H."/>
            <person name="Liu Y."/>
            <person name="Wu K."/>
            <person name="Chen J."/>
            <person name="Lirakis M."/>
            <person name="Topalis P."/>
            <person name="Van Leeuwen T."/>
            <person name="Hall A.B."/>
            <person name="Jiang X."/>
            <person name="Thorpe C."/>
            <person name="Mueller R.L."/>
            <person name="Sun C."/>
            <person name="Waterhouse R.M."/>
            <person name="Yan G."/>
            <person name="Tu Z.J."/>
            <person name="Fang X."/>
            <person name="James A.A."/>
        </authorList>
    </citation>
    <scope>NUCLEOTIDE SEQUENCE [LARGE SCALE GENOMIC DNA]</scope>
    <source>
        <strain evidence="3">Foshan</strain>
    </source>
</reference>
<accession>A0ABM1Y8H8</accession>
<organism evidence="2 3">
    <name type="scientific">Aedes albopictus</name>
    <name type="common">Asian tiger mosquito</name>
    <name type="synonym">Stegomyia albopicta</name>
    <dbReference type="NCBI Taxonomy" id="7160"/>
    <lineage>
        <taxon>Eukaryota</taxon>
        <taxon>Metazoa</taxon>
        <taxon>Ecdysozoa</taxon>
        <taxon>Arthropoda</taxon>
        <taxon>Hexapoda</taxon>
        <taxon>Insecta</taxon>
        <taxon>Pterygota</taxon>
        <taxon>Neoptera</taxon>
        <taxon>Endopterygota</taxon>
        <taxon>Diptera</taxon>
        <taxon>Nematocera</taxon>
        <taxon>Culicoidea</taxon>
        <taxon>Culicidae</taxon>
        <taxon>Culicinae</taxon>
        <taxon>Aedini</taxon>
        <taxon>Aedes</taxon>
        <taxon>Stegomyia</taxon>
    </lineage>
</organism>
<evidence type="ECO:0000313" key="2">
    <source>
        <dbReference type="EnsemblMetazoa" id="AALFPA23_006772.P8897"/>
    </source>
</evidence>
<dbReference type="PANTHER" id="PTHR15976">
    <property type="entry name" value="CONSTITUTIVE COACTIVATOR OF PEROXISOME PROLIFERATOR-ACTIVATED RECEPTOR GAMMA"/>
    <property type="match status" value="1"/>
</dbReference>
<dbReference type="RefSeq" id="XP_019539584.3">
    <property type="nucleotide sequence ID" value="XM_019684039.3"/>
</dbReference>